<organism evidence="3 4">
    <name type="scientific">Chrysochromulina tobinii</name>
    <dbReference type="NCBI Taxonomy" id="1460289"/>
    <lineage>
        <taxon>Eukaryota</taxon>
        <taxon>Haptista</taxon>
        <taxon>Haptophyta</taxon>
        <taxon>Prymnesiophyceae</taxon>
        <taxon>Prymnesiales</taxon>
        <taxon>Chrysochromulinaceae</taxon>
        <taxon>Chrysochromulina</taxon>
    </lineage>
</organism>
<evidence type="ECO:0000313" key="4">
    <source>
        <dbReference type="Proteomes" id="UP000037460"/>
    </source>
</evidence>
<dbReference type="OrthoDB" id="447346at2759"/>
<evidence type="ECO:0000256" key="1">
    <source>
        <dbReference type="SAM" id="MobiDB-lite"/>
    </source>
</evidence>
<evidence type="ECO:0008006" key="5">
    <source>
        <dbReference type="Google" id="ProtNLM"/>
    </source>
</evidence>
<accession>A0A0M0JF86</accession>
<keyword evidence="2" id="KW-0812">Transmembrane</keyword>
<evidence type="ECO:0000256" key="2">
    <source>
        <dbReference type="SAM" id="Phobius"/>
    </source>
</evidence>
<dbReference type="SUPFAM" id="SSF46565">
    <property type="entry name" value="Chaperone J-domain"/>
    <property type="match status" value="1"/>
</dbReference>
<gene>
    <name evidence="3" type="ORF">Ctob_000555</name>
</gene>
<sequence length="651" mass="70114">MPIKKERKSAQKAVPAADSEATPSSAAGTQQLTLKERLLPEGGLLPWWVGLIISVYALLKLGLTLEHPCGVLGTWSPVSKSGISRAYRQLSVCTHPDKLIGHSAADIHSGEMLFKRASGAREQLLQIMREAAAAEEAALAQGLAAPADTACSTHLDAAIWMGLQYLFGSLVETGPLAILQSLFEHVYDFVTLQYDVSMSISIALLSLTALQALRQLLSWLLHTGPLTTIVSAIITIVICPLPTLGRFVVTPPLRWLTFVRLELLPALTGVDAADTDADADAVQIEAADADAKPTVAAAADAKICATAASASPDGLHVLKRKPLPHARAAAAAALQFDLLLSTSKHVIPLVMLVATSQVFNGLWSSMVTAQVLHKLPSMRPELHHVLVMLTGLLHTILCAGKSQLTEMQENEMLQLQWQWSPMRDVLTVTNLMLLGATFSSTAGAGNEPSMCASFAAGVSLRLLAFDWMPATLAGSVAQIVRRHAQIELVGVDEIAVRAGNGVGSCAGGIVRSKLGWLEWPWLLPPVALLLKVVLLLLPVLACCQWSLRCVRLVRRLRDEQARERPRRLSGSKELFGTVLKRRLILSGMMAGALVLLVTHFMMSFDLNAINSSLGSFLIVALAGCLFESLLATYDVRGRLRSAAFFLMFMLL</sequence>
<reference evidence="4" key="1">
    <citation type="journal article" date="2015" name="PLoS Genet.">
        <title>Genome Sequence and Transcriptome Analyses of Chrysochromulina tobin: Metabolic Tools for Enhanced Algal Fitness in the Prominent Order Prymnesiales (Haptophyceae).</title>
        <authorList>
            <person name="Hovde B.T."/>
            <person name="Deodato C.R."/>
            <person name="Hunsperger H.M."/>
            <person name="Ryken S.A."/>
            <person name="Yost W."/>
            <person name="Jha R.K."/>
            <person name="Patterson J."/>
            <person name="Monnat R.J. Jr."/>
            <person name="Barlow S.B."/>
            <person name="Starkenburg S.R."/>
            <person name="Cattolico R.A."/>
        </authorList>
    </citation>
    <scope>NUCLEOTIDE SEQUENCE</scope>
    <source>
        <strain evidence="4">CCMP291</strain>
    </source>
</reference>
<feature type="transmembrane region" description="Helical" evidence="2">
    <location>
        <begin position="526"/>
        <end position="547"/>
    </location>
</feature>
<feature type="region of interest" description="Disordered" evidence="1">
    <location>
        <begin position="1"/>
        <end position="28"/>
    </location>
</feature>
<proteinExistence type="predicted"/>
<comment type="caution">
    <text evidence="3">The sequence shown here is derived from an EMBL/GenBank/DDBJ whole genome shotgun (WGS) entry which is preliminary data.</text>
</comment>
<evidence type="ECO:0000313" key="3">
    <source>
        <dbReference type="EMBL" id="KOO25254.1"/>
    </source>
</evidence>
<protein>
    <recommendedName>
        <fullName evidence="5">J domain-containing protein</fullName>
    </recommendedName>
</protein>
<dbReference type="InterPro" id="IPR036869">
    <property type="entry name" value="J_dom_sf"/>
</dbReference>
<feature type="transmembrane region" description="Helical" evidence="2">
    <location>
        <begin position="608"/>
        <end position="630"/>
    </location>
</feature>
<dbReference type="EMBL" id="JWZX01003001">
    <property type="protein sequence ID" value="KOO25254.1"/>
    <property type="molecule type" value="Genomic_DNA"/>
</dbReference>
<dbReference type="AlphaFoldDB" id="A0A0M0JF86"/>
<dbReference type="Proteomes" id="UP000037460">
    <property type="component" value="Unassembled WGS sequence"/>
</dbReference>
<keyword evidence="4" id="KW-1185">Reference proteome</keyword>
<keyword evidence="2" id="KW-1133">Transmembrane helix</keyword>
<feature type="transmembrane region" description="Helical" evidence="2">
    <location>
        <begin position="583"/>
        <end position="602"/>
    </location>
</feature>
<keyword evidence="2" id="KW-0472">Membrane</keyword>
<name>A0A0M0JF86_9EUKA</name>